<feature type="region of interest" description="Disordered" evidence="1">
    <location>
        <begin position="86"/>
        <end position="105"/>
    </location>
</feature>
<proteinExistence type="predicted"/>
<evidence type="ECO:0000313" key="2">
    <source>
        <dbReference type="EMBL" id="OJA08636.1"/>
    </source>
</evidence>
<name>A0A1J8QA62_9AGAM</name>
<dbReference type="STRING" id="180088.A0A1J8QA62"/>
<evidence type="ECO:0000256" key="1">
    <source>
        <dbReference type="SAM" id="MobiDB-lite"/>
    </source>
</evidence>
<dbReference type="EMBL" id="LVVM01006242">
    <property type="protein sequence ID" value="OJA08636.1"/>
    <property type="molecule type" value="Genomic_DNA"/>
</dbReference>
<comment type="caution">
    <text evidence="2">The sequence shown here is derived from an EMBL/GenBank/DDBJ whole genome shotgun (WGS) entry which is preliminary data.</text>
</comment>
<dbReference type="OrthoDB" id="10518343at2759"/>
<organism evidence="2 3">
    <name type="scientific">Rhizopogon vesiculosus</name>
    <dbReference type="NCBI Taxonomy" id="180088"/>
    <lineage>
        <taxon>Eukaryota</taxon>
        <taxon>Fungi</taxon>
        <taxon>Dikarya</taxon>
        <taxon>Basidiomycota</taxon>
        <taxon>Agaricomycotina</taxon>
        <taxon>Agaricomycetes</taxon>
        <taxon>Agaricomycetidae</taxon>
        <taxon>Boletales</taxon>
        <taxon>Suillineae</taxon>
        <taxon>Rhizopogonaceae</taxon>
        <taxon>Rhizopogon</taxon>
    </lineage>
</organism>
<gene>
    <name evidence="2" type="ORF">AZE42_06960</name>
</gene>
<sequence length="131" mass="13676">MEMPATRMTIPATRMPATQMPATRTSLIIAHICIVSISIAITLQRIITVPPTKAEMDAAMAATLQQASGNAVNGQTSQGQAVAEVQGSQVATQGPPTQIAQGQHSTADSGEPVFAIGCCGLVFHLAHRRSR</sequence>
<evidence type="ECO:0000313" key="3">
    <source>
        <dbReference type="Proteomes" id="UP000183567"/>
    </source>
</evidence>
<dbReference type="Proteomes" id="UP000183567">
    <property type="component" value="Unassembled WGS sequence"/>
</dbReference>
<accession>A0A1J8QA62</accession>
<keyword evidence="3" id="KW-1185">Reference proteome</keyword>
<reference evidence="2 3" key="1">
    <citation type="submission" date="2016-03" db="EMBL/GenBank/DDBJ databases">
        <title>Comparative genomics of the ectomycorrhizal sister species Rhizopogon vinicolor and Rhizopogon vesiculosus (Basidiomycota: Boletales) reveals a divergence of the mating type B locus.</title>
        <authorList>
            <person name="Mujic A.B."/>
            <person name="Kuo A."/>
            <person name="Tritt A."/>
            <person name="Lipzen A."/>
            <person name="Chen C."/>
            <person name="Johnson J."/>
            <person name="Sharma A."/>
            <person name="Barry K."/>
            <person name="Grigoriev I.V."/>
            <person name="Spatafora J.W."/>
        </authorList>
    </citation>
    <scope>NUCLEOTIDE SEQUENCE [LARGE SCALE GENOMIC DNA]</scope>
    <source>
        <strain evidence="2 3">AM-OR11-056</strain>
    </source>
</reference>
<protein>
    <submittedName>
        <fullName evidence="2">Uncharacterized protein</fullName>
    </submittedName>
</protein>
<dbReference type="AlphaFoldDB" id="A0A1J8QA62"/>